<reference evidence="1" key="1">
    <citation type="submission" date="2018-02" db="EMBL/GenBank/DDBJ databases">
        <title>Rhizophora mucronata_Transcriptome.</title>
        <authorList>
            <person name="Meera S.P."/>
            <person name="Sreeshan A."/>
            <person name="Augustine A."/>
        </authorList>
    </citation>
    <scope>NUCLEOTIDE SEQUENCE</scope>
    <source>
        <tissue evidence="1">Leaf</tissue>
    </source>
</reference>
<name>A0A2P2P8X8_RHIMU</name>
<protein>
    <submittedName>
        <fullName evidence="1">Uncharacterized protein</fullName>
    </submittedName>
</protein>
<dbReference type="EMBL" id="GGEC01070688">
    <property type="protein sequence ID" value="MBX51172.1"/>
    <property type="molecule type" value="Transcribed_RNA"/>
</dbReference>
<proteinExistence type="predicted"/>
<evidence type="ECO:0000313" key="1">
    <source>
        <dbReference type="EMBL" id="MBX51172.1"/>
    </source>
</evidence>
<organism evidence="1">
    <name type="scientific">Rhizophora mucronata</name>
    <name type="common">Asiatic mangrove</name>
    <dbReference type="NCBI Taxonomy" id="61149"/>
    <lineage>
        <taxon>Eukaryota</taxon>
        <taxon>Viridiplantae</taxon>
        <taxon>Streptophyta</taxon>
        <taxon>Embryophyta</taxon>
        <taxon>Tracheophyta</taxon>
        <taxon>Spermatophyta</taxon>
        <taxon>Magnoliopsida</taxon>
        <taxon>eudicotyledons</taxon>
        <taxon>Gunneridae</taxon>
        <taxon>Pentapetalae</taxon>
        <taxon>rosids</taxon>
        <taxon>fabids</taxon>
        <taxon>Malpighiales</taxon>
        <taxon>Rhizophoraceae</taxon>
        <taxon>Rhizophora</taxon>
    </lineage>
</organism>
<accession>A0A2P2P8X8</accession>
<dbReference type="AlphaFoldDB" id="A0A2P2P8X8"/>
<sequence>MDKYSLLRIVCDCFTSQLQLLVNQLISGYLLRCYSYLPFKLCILMMQKFSM</sequence>